<name>A0A6V7Y308_MELEN</name>
<organism evidence="1 2">
    <name type="scientific">Meloidogyne enterolobii</name>
    <name type="common">Root-knot nematode worm</name>
    <name type="synonym">Meloidogyne mayaguensis</name>
    <dbReference type="NCBI Taxonomy" id="390850"/>
    <lineage>
        <taxon>Eukaryota</taxon>
        <taxon>Metazoa</taxon>
        <taxon>Ecdysozoa</taxon>
        <taxon>Nematoda</taxon>
        <taxon>Chromadorea</taxon>
        <taxon>Rhabditida</taxon>
        <taxon>Tylenchina</taxon>
        <taxon>Tylenchomorpha</taxon>
        <taxon>Tylenchoidea</taxon>
        <taxon>Meloidogynidae</taxon>
        <taxon>Meloidogyninae</taxon>
        <taxon>Meloidogyne</taxon>
    </lineage>
</organism>
<evidence type="ECO:0000313" key="1">
    <source>
        <dbReference type="EMBL" id="CAD2205918.1"/>
    </source>
</evidence>
<comment type="caution">
    <text evidence="1">The sequence shown here is derived from an EMBL/GenBank/DDBJ whole genome shotgun (WGS) entry which is preliminary data.</text>
</comment>
<accession>A0A6V7Y308</accession>
<protein>
    <submittedName>
        <fullName evidence="1">Uncharacterized protein</fullName>
    </submittedName>
</protein>
<gene>
    <name evidence="1" type="ORF">MENT_LOCUS59763</name>
</gene>
<dbReference type="EMBL" id="CAJEWN010002951">
    <property type="protein sequence ID" value="CAD2205918.1"/>
    <property type="molecule type" value="Genomic_DNA"/>
</dbReference>
<reference evidence="1 2" key="1">
    <citation type="submission" date="2020-08" db="EMBL/GenBank/DDBJ databases">
        <authorList>
            <person name="Koutsovoulos G."/>
            <person name="Danchin GJ E."/>
        </authorList>
    </citation>
    <scope>NUCLEOTIDE SEQUENCE [LARGE SCALE GENOMIC DNA]</scope>
</reference>
<evidence type="ECO:0000313" key="2">
    <source>
        <dbReference type="Proteomes" id="UP000580250"/>
    </source>
</evidence>
<proteinExistence type="predicted"/>
<sequence length="156" mass="17791">MIKEEVEGRATNNNKIQAPRIEETTFPIAASNTLDQNLVFEFSLPPLHFFIHYKPTESAVNEGLNTYKTSTGKSLFLRQQQQTKLLERFGIYRSSGEAAGEVHGHGELRKIRVSHSLSNNSNQLIKEILMMLKVFQKSTNNNSNFIILLQKMLKVQ</sequence>
<dbReference type="AlphaFoldDB" id="A0A6V7Y308"/>
<dbReference type="Proteomes" id="UP000580250">
    <property type="component" value="Unassembled WGS sequence"/>
</dbReference>